<comment type="caution">
    <text evidence="14">The sequence shown here is derived from an EMBL/GenBank/DDBJ whole genome shotgun (WGS) entry which is preliminary data.</text>
</comment>
<evidence type="ECO:0000256" key="9">
    <source>
        <dbReference type="ARBA" id="ARBA00049563"/>
    </source>
</evidence>
<keyword evidence="5 10" id="KW-0819">tRNA processing</keyword>
<keyword evidence="6 10" id="KW-0547">Nucleotide-binding</keyword>
<evidence type="ECO:0000256" key="12">
    <source>
        <dbReference type="RuleBase" id="RU003784"/>
    </source>
</evidence>
<evidence type="ECO:0000256" key="3">
    <source>
        <dbReference type="ARBA" id="ARBA00005842"/>
    </source>
</evidence>
<dbReference type="EC" id="2.5.1.75" evidence="10"/>
<dbReference type="Pfam" id="PF01715">
    <property type="entry name" value="IPPT"/>
    <property type="match status" value="1"/>
</dbReference>
<dbReference type="Gene3D" id="1.10.20.140">
    <property type="match status" value="1"/>
</dbReference>
<evidence type="ECO:0000256" key="2">
    <source>
        <dbReference type="ARBA" id="ARBA00003213"/>
    </source>
</evidence>
<evidence type="ECO:0000256" key="4">
    <source>
        <dbReference type="ARBA" id="ARBA00022679"/>
    </source>
</evidence>
<evidence type="ECO:0000313" key="15">
    <source>
        <dbReference type="Proteomes" id="UP000319613"/>
    </source>
</evidence>
<proteinExistence type="inferred from homology"/>
<dbReference type="PANTHER" id="PTHR11088:SF60">
    <property type="entry name" value="TRNA DIMETHYLALLYLTRANSFERASE"/>
    <property type="match status" value="1"/>
</dbReference>
<evidence type="ECO:0000256" key="11">
    <source>
        <dbReference type="RuleBase" id="RU003783"/>
    </source>
</evidence>
<feature type="site" description="Interaction with substrate tRNA" evidence="10">
    <location>
        <position position="106"/>
    </location>
</feature>
<keyword evidence="7 10" id="KW-0067">ATP-binding</keyword>
<organism evidence="14 15">
    <name type="scientific">Candidatus Doudnabacteria bacterium Gr01-1014_77</name>
    <dbReference type="NCBI Taxonomy" id="2017133"/>
    <lineage>
        <taxon>Bacteria</taxon>
        <taxon>Candidatus Doudnaibacteriota</taxon>
    </lineage>
</organism>
<comment type="cofactor">
    <cofactor evidence="1 10">
        <name>Mg(2+)</name>
        <dbReference type="ChEBI" id="CHEBI:18420"/>
    </cofactor>
</comment>
<feature type="binding site" evidence="10">
    <location>
        <begin position="14"/>
        <end position="21"/>
    </location>
    <ligand>
        <name>ATP</name>
        <dbReference type="ChEBI" id="CHEBI:30616"/>
    </ligand>
</feature>
<feature type="binding site" evidence="10">
    <location>
        <begin position="16"/>
        <end position="21"/>
    </location>
    <ligand>
        <name>substrate</name>
    </ligand>
</feature>
<dbReference type="GO" id="GO:0006400">
    <property type="term" value="P:tRNA modification"/>
    <property type="evidence" value="ECO:0007669"/>
    <property type="project" value="TreeGrafter"/>
</dbReference>
<dbReference type="PANTHER" id="PTHR11088">
    <property type="entry name" value="TRNA DIMETHYLALLYLTRANSFERASE"/>
    <property type="match status" value="1"/>
</dbReference>
<evidence type="ECO:0000256" key="7">
    <source>
        <dbReference type="ARBA" id="ARBA00022840"/>
    </source>
</evidence>
<dbReference type="Proteomes" id="UP000319613">
    <property type="component" value="Unassembled WGS sequence"/>
</dbReference>
<dbReference type="HAMAP" id="MF_00185">
    <property type="entry name" value="IPP_trans"/>
    <property type="match status" value="1"/>
</dbReference>
<dbReference type="EMBL" id="VMFF01000004">
    <property type="protein sequence ID" value="TSC66463.1"/>
    <property type="molecule type" value="Genomic_DNA"/>
</dbReference>
<evidence type="ECO:0000313" key="14">
    <source>
        <dbReference type="EMBL" id="TSC66463.1"/>
    </source>
</evidence>
<sequence length="308" mass="35038">MSKEKLPKILAIVGPTATGKSDLAVFLAKKFNGEIVSADSRQVYKGMDLGSGKVSKKEMQGIKHYMLDVANPKSASYNVSKFKKASEKAISNILKAKKLPILCGGTGFWIDAVCKNQSFSEIAPNKELRDKLSKQSAEKLFLMLLKLDPQRAKNIDAKNKRRVIRALEIIKGSNKTAFRNLDGTPKYQVLYIGLDMDTTKLLKKISKRLDIRLKKGMIAEVKRLHQNGVSWKTLENFGLEYRFVSLFLQGKISKEQIRTDLLTAVKKYAKRQRTWFKRNKEIFWFDPNKKSSLQKTALQTKNYLKEAA</sequence>
<dbReference type="InterPro" id="IPR018022">
    <property type="entry name" value="IPT"/>
</dbReference>
<feature type="site" description="Interaction with substrate tRNA" evidence="10">
    <location>
        <position position="129"/>
    </location>
</feature>
<comment type="similarity">
    <text evidence="3 10 13">Belongs to the IPP transferase family.</text>
</comment>
<evidence type="ECO:0000256" key="10">
    <source>
        <dbReference type="HAMAP-Rule" id="MF_00185"/>
    </source>
</evidence>
<keyword evidence="8 10" id="KW-0460">Magnesium</keyword>
<protein>
    <recommendedName>
        <fullName evidence="10">tRNA dimethylallyltransferase</fullName>
        <ecNumber evidence="10">2.5.1.75</ecNumber>
    </recommendedName>
    <alternativeName>
        <fullName evidence="10">Dimethylallyl diphosphate:tRNA dimethylallyltransferase</fullName>
        <shortName evidence="10">DMAPP:tRNA dimethylallyltransferase</shortName>
        <shortName evidence="10">DMATase</shortName>
    </alternativeName>
    <alternativeName>
        <fullName evidence="10">Isopentenyl-diphosphate:tRNA isopentenyltransferase</fullName>
        <shortName evidence="10">IPP transferase</shortName>
        <shortName evidence="10">IPPT</shortName>
        <shortName evidence="10">IPTase</shortName>
    </alternativeName>
</protein>
<dbReference type="SUPFAM" id="SSF52540">
    <property type="entry name" value="P-loop containing nucleoside triphosphate hydrolases"/>
    <property type="match status" value="2"/>
</dbReference>
<feature type="region of interest" description="Interaction with substrate tRNA" evidence="10">
    <location>
        <begin position="39"/>
        <end position="42"/>
    </location>
</feature>
<dbReference type="Gene3D" id="3.40.50.300">
    <property type="entry name" value="P-loop containing nucleotide triphosphate hydrolases"/>
    <property type="match status" value="1"/>
</dbReference>
<evidence type="ECO:0000256" key="6">
    <source>
        <dbReference type="ARBA" id="ARBA00022741"/>
    </source>
</evidence>
<gene>
    <name evidence="10" type="primary">miaA</name>
    <name evidence="14" type="ORF">G01um101477_69</name>
</gene>
<comment type="function">
    <text evidence="2 10 12">Catalyzes the transfer of a dimethylallyl group onto the adenine at position 37 in tRNAs that read codons beginning with uridine, leading to the formation of N6-(dimethylallyl)adenosine (i(6)A).</text>
</comment>
<evidence type="ECO:0000256" key="5">
    <source>
        <dbReference type="ARBA" id="ARBA00022694"/>
    </source>
</evidence>
<dbReference type="InterPro" id="IPR039657">
    <property type="entry name" value="Dimethylallyltransferase"/>
</dbReference>
<keyword evidence="4 10" id="KW-0808">Transferase</keyword>
<dbReference type="NCBIfam" id="TIGR00174">
    <property type="entry name" value="miaA"/>
    <property type="match status" value="1"/>
</dbReference>
<comment type="caution">
    <text evidence="10">Lacks conserved residue(s) required for the propagation of feature annotation.</text>
</comment>
<name>A0A554JDI3_9BACT</name>
<comment type="catalytic activity">
    <reaction evidence="9 10 11">
        <text>adenosine(37) in tRNA + dimethylallyl diphosphate = N(6)-dimethylallyladenosine(37) in tRNA + diphosphate</text>
        <dbReference type="Rhea" id="RHEA:26482"/>
        <dbReference type="Rhea" id="RHEA-COMP:10162"/>
        <dbReference type="Rhea" id="RHEA-COMP:10375"/>
        <dbReference type="ChEBI" id="CHEBI:33019"/>
        <dbReference type="ChEBI" id="CHEBI:57623"/>
        <dbReference type="ChEBI" id="CHEBI:74411"/>
        <dbReference type="ChEBI" id="CHEBI:74415"/>
        <dbReference type="EC" id="2.5.1.75"/>
    </reaction>
</comment>
<evidence type="ECO:0000256" key="1">
    <source>
        <dbReference type="ARBA" id="ARBA00001946"/>
    </source>
</evidence>
<dbReference type="InterPro" id="IPR027417">
    <property type="entry name" value="P-loop_NTPase"/>
</dbReference>
<reference evidence="14 15" key="1">
    <citation type="submission" date="2017-07" db="EMBL/GenBank/DDBJ databases">
        <title>Mechanisms for carbon and nitrogen cycling indicate functional differentiation within the Candidate Phyla Radiation.</title>
        <authorList>
            <person name="Danczak R.E."/>
            <person name="Johnston M.D."/>
            <person name="Kenah C."/>
            <person name="Slattery M."/>
            <person name="Wrighton K.C."/>
            <person name="Wilkins M.J."/>
        </authorList>
    </citation>
    <scope>NUCLEOTIDE SEQUENCE [LARGE SCALE GENOMIC DNA]</scope>
    <source>
        <strain evidence="14">Gr01-1014_77</strain>
    </source>
</reference>
<comment type="subunit">
    <text evidence="10">Monomer.</text>
</comment>
<dbReference type="GO" id="GO:0005524">
    <property type="term" value="F:ATP binding"/>
    <property type="evidence" value="ECO:0007669"/>
    <property type="project" value="UniProtKB-UniRule"/>
</dbReference>
<evidence type="ECO:0000256" key="13">
    <source>
        <dbReference type="RuleBase" id="RU003785"/>
    </source>
</evidence>
<dbReference type="AlphaFoldDB" id="A0A554JDI3"/>
<evidence type="ECO:0000256" key="8">
    <source>
        <dbReference type="ARBA" id="ARBA00022842"/>
    </source>
</evidence>
<accession>A0A554JDI3</accession>
<dbReference type="GO" id="GO:0052381">
    <property type="term" value="F:tRNA dimethylallyltransferase activity"/>
    <property type="evidence" value="ECO:0007669"/>
    <property type="project" value="UniProtKB-UniRule"/>
</dbReference>